<dbReference type="NCBIfam" id="TIGR04057">
    <property type="entry name" value="SusC_RagA_signa"/>
    <property type="match status" value="1"/>
</dbReference>
<dbReference type="Proteomes" id="UP001220610">
    <property type="component" value="Chromosome"/>
</dbReference>
<comment type="similarity">
    <text evidence="8">Belongs to the TonB-dependent receptor family.</text>
</comment>
<gene>
    <name evidence="10" type="ORF">P0Y53_09760</name>
</gene>
<evidence type="ECO:0000256" key="2">
    <source>
        <dbReference type="ARBA" id="ARBA00022448"/>
    </source>
</evidence>
<keyword evidence="5" id="KW-0732">Signal</keyword>
<evidence type="ECO:0000256" key="8">
    <source>
        <dbReference type="PROSITE-ProRule" id="PRU01360"/>
    </source>
</evidence>
<reference evidence="10" key="1">
    <citation type="submission" date="2023-03" db="EMBL/GenBank/DDBJ databases">
        <title>Andean soil-derived lignocellulolytic bacterial consortium as a source of novel taxa and putative plastic-active enzymes.</title>
        <authorList>
            <person name="Diaz-Garcia L."/>
            <person name="Chuvochina M."/>
            <person name="Feuerriegel G."/>
            <person name="Bunk B."/>
            <person name="Sproer C."/>
            <person name="Streit W.R."/>
            <person name="Rodriguez L.M."/>
            <person name="Overmann J."/>
            <person name="Jimenez D.J."/>
        </authorList>
    </citation>
    <scope>NUCLEOTIDE SEQUENCE</scope>
    <source>
        <strain evidence="10">MAG 7</strain>
    </source>
</reference>
<evidence type="ECO:0000256" key="6">
    <source>
        <dbReference type="ARBA" id="ARBA00023136"/>
    </source>
</evidence>
<dbReference type="InterPro" id="IPR039426">
    <property type="entry name" value="TonB-dep_rcpt-like"/>
</dbReference>
<dbReference type="Pfam" id="PF07715">
    <property type="entry name" value="Plug"/>
    <property type="match status" value="1"/>
</dbReference>
<evidence type="ECO:0000313" key="11">
    <source>
        <dbReference type="Proteomes" id="UP001220610"/>
    </source>
</evidence>
<dbReference type="GO" id="GO:0015344">
    <property type="term" value="F:siderophore uptake transmembrane transporter activity"/>
    <property type="evidence" value="ECO:0007669"/>
    <property type="project" value="TreeGrafter"/>
</dbReference>
<feature type="domain" description="TonB-dependent receptor plug" evidence="9">
    <location>
        <begin position="133"/>
        <end position="234"/>
    </location>
</feature>
<keyword evidence="4 8" id="KW-0812">Transmembrane</keyword>
<name>A0AAJ5WY79_9BACT</name>
<dbReference type="NCBIfam" id="TIGR04056">
    <property type="entry name" value="OMP_RagA_SusC"/>
    <property type="match status" value="1"/>
</dbReference>
<dbReference type="InterPro" id="IPR008969">
    <property type="entry name" value="CarboxyPept-like_regulatory"/>
</dbReference>
<evidence type="ECO:0000256" key="3">
    <source>
        <dbReference type="ARBA" id="ARBA00022452"/>
    </source>
</evidence>
<keyword evidence="6 8" id="KW-0472">Membrane</keyword>
<keyword evidence="7 8" id="KW-0998">Cell outer membrane</keyword>
<dbReference type="Pfam" id="PF13715">
    <property type="entry name" value="CarbopepD_reg_2"/>
    <property type="match status" value="1"/>
</dbReference>
<dbReference type="InterPro" id="IPR036942">
    <property type="entry name" value="Beta-barrel_TonB_sf"/>
</dbReference>
<dbReference type="InterPro" id="IPR023996">
    <property type="entry name" value="TonB-dep_OMP_SusC/RagA"/>
</dbReference>
<dbReference type="SUPFAM" id="SSF56935">
    <property type="entry name" value="Porins"/>
    <property type="match status" value="1"/>
</dbReference>
<dbReference type="Gene3D" id="2.170.130.10">
    <property type="entry name" value="TonB-dependent receptor, plug domain"/>
    <property type="match status" value="1"/>
</dbReference>
<keyword evidence="2 8" id="KW-0813">Transport</keyword>
<dbReference type="AlphaFoldDB" id="A0AAJ5WY79"/>
<evidence type="ECO:0000256" key="4">
    <source>
        <dbReference type="ARBA" id="ARBA00022692"/>
    </source>
</evidence>
<sequence>MKKKPNDCAPKRSSQAPLALRLVALLCFLLCSRLLPAQTSPLVRGTVSDEEGNKLQGVSVFVKSTGRGVATNEEGVFSVPVNNPEQDTLVFTYTGYLTKEVPVKGKTLLNQVLTKSGTSMDEVIVVGYGTQKKGDVTASISTIKSGDISRSTAVNTASALVGKVSGISNRTSQGTPGSTTNLQIRNLGTPLYVIDGVIKDESQFNNLDMHDIESISVVKDGAAAIYGVKAANGVILVKTKRGATGKATINFNSYTGWQTWTRFPELASAYDWVRATYEGQVNSGVYTGNPDETRAELEKWRTGYYDPATGEDYRGYDWSQYARKNVPQNYVSMNASGGSDKVNYYVSLSGISQDAVFKDFKYERRNFQGNMDAKITKRLTFGMSLNGRIETRDNPGLVGDDDYYGARYGLYRNPPTYRPYANDNELYPNRLPDPATNHALMSKDISGFYDEKWRVLQGNWDVRYETPIPGLTAKMLYSYYYANKRRDNFEKSWQAYTYNPATDNYDITYTKPDSWLQKDNENVEENLYQFSLNYDRTFNKVHKVSAVAVSEFFERKSNRLRIGQSPAVSNFIPVIYYTEKTIQYLDDWAAEYATIGFSGRLRYDYASRYYIGFSGRYDGSWKFPTNKRWGFFPSVEAGWRISGEEFFKNSPLYDIFNEVKLRASYGEMGDDNIAGYADYAYVGGYTFNQGAAVINPNSGAVIGSQSRGIPITNVTWITSKMMNIGLDFGLLNNKLTASVDGFYRKREGMPGVRTEALLPLEAGFNAPMETLPNTDMHIGIDGMITWRDKIGAVNYTAGVNATFARHRIGDRYGEIYFNSWDKYRWATQDRWANVYGGANTWAAEVIGRFTSQEQIDNYPVIHDEQGNRTVLPGDFIYKDINGDGRIDGYDERPLGYGEGLPYFTFGINLGAEWKGFDIAADFAGATMQTIVLDLEAKWPFQNGGNSPAYILNDRWHRADVLDPNSEWIEGRWPAIRTVDIWGSGGSYRRWNSFFMNNTRYLRLKNLQVGYTIPRVLTNRINIERVRFYFLGTNLFSFDNMRSRGLDPEQGSRAGFDYPQHRIITLGLQVTL</sequence>
<dbReference type="PANTHER" id="PTHR30069">
    <property type="entry name" value="TONB-DEPENDENT OUTER MEMBRANE RECEPTOR"/>
    <property type="match status" value="1"/>
</dbReference>
<accession>A0AAJ5WY79</accession>
<dbReference type="InterPro" id="IPR012910">
    <property type="entry name" value="Plug_dom"/>
</dbReference>
<dbReference type="PROSITE" id="PS52016">
    <property type="entry name" value="TONB_DEPENDENT_REC_3"/>
    <property type="match status" value="1"/>
</dbReference>
<dbReference type="GO" id="GO:0044718">
    <property type="term" value="P:siderophore transmembrane transport"/>
    <property type="evidence" value="ECO:0007669"/>
    <property type="project" value="TreeGrafter"/>
</dbReference>
<dbReference type="EMBL" id="CP119311">
    <property type="protein sequence ID" value="WEK37787.1"/>
    <property type="molecule type" value="Genomic_DNA"/>
</dbReference>
<proteinExistence type="inferred from homology"/>
<comment type="subcellular location">
    <subcellularLocation>
        <location evidence="1 8">Cell outer membrane</location>
        <topology evidence="1 8">Multi-pass membrane protein</topology>
    </subcellularLocation>
</comment>
<dbReference type="GO" id="GO:0009279">
    <property type="term" value="C:cell outer membrane"/>
    <property type="evidence" value="ECO:0007669"/>
    <property type="project" value="UniProtKB-SubCell"/>
</dbReference>
<organism evidence="10 11">
    <name type="scientific">Candidatus Pseudobacter hemicellulosilyticus</name>
    <dbReference type="NCBI Taxonomy" id="3121375"/>
    <lineage>
        <taxon>Bacteria</taxon>
        <taxon>Pseudomonadati</taxon>
        <taxon>Bacteroidota</taxon>
        <taxon>Chitinophagia</taxon>
        <taxon>Chitinophagales</taxon>
        <taxon>Chitinophagaceae</taxon>
        <taxon>Pseudobacter</taxon>
    </lineage>
</organism>
<evidence type="ECO:0000259" key="9">
    <source>
        <dbReference type="Pfam" id="PF07715"/>
    </source>
</evidence>
<keyword evidence="10" id="KW-0675">Receptor</keyword>
<dbReference type="InterPro" id="IPR023997">
    <property type="entry name" value="TonB-dep_OMP_SusC/RagA_CS"/>
</dbReference>
<dbReference type="Gene3D" id="2.40.170.20">
    <property type="entry name" value="TonB-dependent receptor, beta-barrel domain"/>
    <property type="match status" value="1"/>
</dbReference>
<evidence type="ECO:0000256" key="7">
    <source>
        <dbReference type="ARBA" id="ARBA00023237"/>
    </source>
</evidence>
<dbReference type="Gene3D" id="2.60.40.1120">
    <property type="entry name" value="Carboxypeptidase-like, regulatory domain"/>
    <property type="match status" value="1"/>
</dbReference>
<dbReference type="SUPFAM" id="SSF49464">
    <property type="entry name" value="Carboxypeptidase regulatory domain-like"/>
    <property type="match status" value="1"/>
</dbReference>
<evidence type="ECO:0000313" key="10">
    <source>
        <dbReference type="EMBL" id="WEK37787.1"/>
    </source>
</evidence>
<dbReference type="PANTHER" id="PTHR30069:SF29">
    <property type="entry name" value="HEMOGLOBIN AND HEMOGLOBIN-HAPTOGLOBIN-BINDING PROTEIN 1-RELATED"/>
    <property type="match status" value="1"/>
</dbReference>
<keyword evidence="3 8" id="KW-1134">Transmembrane beta strand</keyword>
<dbReference type="InterPro" id="IPR037066">
    <property type="entry name" value="Plug_dom_sf"/>
</dbReference>
<evidence type="ECO:0000256" key="5">
    <source>
        <dbReference type="ARBA" id="ARBA00022729"/>
    </source>
</evidence>
<evidence type="ECO:0000256" key="1">
    <source>
        <dbReference type="ARBA" id="ARBA00004571"/>
    </source>
</evidence>
<protein>
    <submittedName>
        <fullName evidence="10">TonB-dependent receptor</fullName>
    </submittedName>
</protein>